<evidence type="ECO:0000256" key="1">
    <source>
        <dbReference type="SAM" id="MobiDB-lite"/>
    </source>
</evidence>
<name>A0A366L5T2_9SPHI</name>
<evidence type="ECO:0000313" key="3">
    <source>
        <dbReference type="Proteomes" id="UP000252081"/>
    </source>
</evidence>
<keyword evidence="3" id="KW-1185">Reference proteome</keyword>
<accession>A0A366L5T2</accession>
<sequence>MSFHNYYINPIDLVDKYIKKIYLPNFILRIFPLDLAGLKNLRGLCLVPVRGDTNQGKATQNETRASSLQI</sequence>
<proteinExistence type="predicted"/>
<feature type="compositionally biased region" description="Polar residues" evidence="1">
    <location>
        <begin position="52"/>
        <end position="70"/>
    </location>
</feature>
<feature type="region of interest" description="Disordered" evidence="1">
    <location>
        <begin position="51"/>
        <end position="70"/>
    </location>
</feature>
<comment type="caution">
    <text evidence="2">The sequence shown here is derived from an EMBL/GenBank/DDBJ whole genome shotgun (WGS) entry which is preliminary data.</text>
</comment>
<dbReference type="AlphaFoldDB" id="A0A366L5T2"/>
<protein>
    <submittedName>
        <fullName evidence="2">Uncharacterized protein</fullName>
    </submittedName>
</protein>
<evidence type="ECO:0000313" key="2">
    <source>
        <dbReference type="EMBL" id="RBQ09140.1"/>
    </source>
</evidence>
<dbReference type="EMBL" id="QNQU01000005">
    <property type="protein sequence ID" value="RBQ09140.1"/>
    <property type="molecule type" value="Genomic_DNA"/>
</dbReference>
<organism evidence="2 3">
    <name type="scientific">Pedobacter miscanthi</name>
    <dbReference type="NCBI Taxonomy" id="2259170"/>
    <lineage>
        <taxon>Bacteria</taxon>
        <taxon>Pseudomonadati</taxon>
        <taxon>Bacteroidota</taxon>
        <taxon>Sphingobacteriia</taxon>
        <taxon>Sphingobacteriales</taxon>
        <taxon>Sphingobacteriaceae</taxon>
        <taxon>Pedobacter</taxon>
    </lineage>
</organism>
<gene>
    <name evidence="2" type="ORF">DRW42_08060</name>
</gene>
<reference evidence="2 3" key="1">
    <citation type="submission" date="2018-07" db="EMBL/GenBank/DDBJ databases">
        <title>A draft genome of a endophytic bacteria, a new species of Pedobacter.</title>
        <authorList>
            <person name="Zhang Z.D."/>
            <person name="Chen Z.J."/>
        </authorList>
    </citation>
    <scope>NUCLEOTIDE SEQUENCE [LARGE SCALE GENOMIC DNA]</scope>
    <source>
        <strain evidence="2 3">RS10</strain>
    </source>
</reference>
<dbReference type="Proteomes" id="UP000252081">
    <property type="component" value="Unassembled WGS sequence"/>
</dbReference>